<dbReference type="SUPFAM" id="SSF51679">
    <property type="entry name" value="Bacterial luciferase-like"/>
    <property type="match status" value="1"/>
</dbReference>
<dbReference type="RefSeq" id="WP_344023570.1">
    <property type="nucleotide sequence ID" value="NZ_BAAAJK010000014.1"/>
</dbReference>
<organism evidence="6 7">
    <name type="scientific">Pseudonocardia kongjuensis</name>
    <dbReference type="NCBI Taxonomy" id="102227"/>
    <lineage>
        <taxon>Bacteria</taxon>
        <taxon>Bacillati</taxon>
        <taxon>Actinomycetota</taxon>
        <taxon>Actinomycetes</taxon>
        <taxon>Pseudonocardiales</taxon>
        <taxon>Pseudonocardiaceae</taxon>
        <taxon>Pseudonocardia</taxon>
    </lineage>
</organism>
<dbReference type="Pfam" id="PF00296">
    <property type="entry name" value="Bac_luciferase"/>
    <property type="match status" value="1"/>
</dbReference>
<evidence type="ECO:0000256" key="1">
    <source>
        <dbReference type="ARBA" id="ARBA00022630"/>
    </source>
</evidence>
<keyword evidence="2" id="KW-0288">FMN</keyword>
<comment type="caution">
    <text evidence="6">The sequence shown here is derived from an EMBL/GenBank/DDBJ whole genome shotgun (WGS) entry which is preliminary data.</text>
</comment>
<dbReference type="EMBL" id="BAAAJK010000014">
    <property type="protein sequence ID" value="GAA1391545.1"/>
    <property type="molecule type" value="Genomic_DNA"/>
</dbReference>
<name>A0ABN1XVW1_9PSEU</name>
<sequence length="379" mass="42239">MAEHLSPDEIDAARAHLPLYDDRNRLKLGTFATNVSNGMSISRAPTSYEMTWPHTLDLARRAERAGLDLVVPIGRWRGFGGETNFNGECFETYTWAAGLAQATERIQVFATSHVPVIHPILAAKQAVTIDHISGGRFGLNLVMGWFKPEMEMFGAVQREHDERYRVGEEWLTIVKRLWTEDKPLTFEGEFFSTLEAESWPKPVQRPHPVVMNAGSSPAGSDFSARNADVSFVTVEDPATAEPMVSGFKNMAWEQYGRRPRLFSGAYVVCRDTEAEAQDALREILDGGDRQAAKNLMSILGVQSRSFDDILRQKSAEDRFIAGWSAPTFVGTPEQIAQRFVDISGIGVDGMLLGFHDYAVELDHFEENVMPLLKEAGVRG</sequence>
<dbReference type="PANTHER" id="PTHR42847:SF4">
    <property type="entry name" value="ALKANESULFONATE MONOOXYGENASE-RELATED"/>
    <property type="match status" value="1"/>
</dbReference>
<evidence type="ECO:0000256" key="2">
    <source>
        <dbReference type="ARBA" id="ARBA00022643"/>
    </source>
</evidence>
<dbReference type="InterPro" id="IPR011251">
    <property type="entry name" value="Luciferase-like_dom"/>
</dbReference>
<dbReference type="PANTHER" id="PTHR42847">
    <property type="entry name" value="ALKANESULFONATE MONOOXYGENASE"/>
    <property type="match status" value="1"/>
</dbReference>
<keyword evidence="4" id="KW-0503">Monooxygenase</keyword>
<keyword evidence="7" id="KW-1185">Reference proteome</keyword>
<dbReference type="CDD" id="cd01094">
    <property type="entry name" value="Alkanesulfonate_monoxygenase"/>
    <property type="match status" value="1"/>
</dbReference>
<accession>A0ABN1XVW1</accession>
<dbReference type="InterPro" id="IPR036661">
    <property type="entry name" value="Luciferase-like_sf"/>
</dbReference>
<dbReference type="InterPro" id="IPR050172">
    <property type="entry name" value="SsuD_RutA_monooxygenase"/>
</dbReference>
<evidence type="ECO:0000259" key="5">
    <source>
        <dbReference type="Pfam" id="PF00296"/>
    </source>
</evidence>
<evidence type="ECO:0000256" key="3">
    <source>
        <dbReference type="ARBA" id="ARBA00023002"/>
    </source>
</evidence>
<evidence type="ECO:0000313" key="6">
    <source>
        <dbReference type="EMBL" id="GAA1391545.1"/>
    </source>
</evidence>
<keyword evidence="1" id="KW-0285">Flavoprotein</keyword>
<gene>
    <name evidence="6" type="ORF">GCM10009613_34240</name>
</gene>
<dbReference type="Proteomes" id="UP001501414">
    <property type="component" value="Unassembled WGS sequence"/>
</dbReference>
<evidence type="ECO:0000256" key="4">
    <source>
        <dbReference type="ARBA" id="ARBA00023033"/>
    </source>
</evidence>
<reference evidence="6 7" key="1">
    <citation type="journal article" date="2019" name="Int. J. Syst. Evol. Microbiol.">
        <title>The Global Catalogue of Microorganisms (GCM) 10K type strain sequencing project: providing services to taxonomists for standard genome sequencing and annotation.</title>
        <authorList>
            <consortium name="The Broad Institute Genomics Platform"/>
            <consortium name="The Broad Institute Genome Sequencing Center for Infectious Disease"/>
            <person name="Wu L."/>
            <person name="Ma J."/>
        </authorList>
    </citation>
    <scope>NUCLEOTIDE SEQUENCE [LARGE SCALE GENOMIC DNA]</scope>
    <source>
        <strain evidence="6 7">JCM 11896</strain>
    </source>
</reference>
<protein>
    <submittedName>
        <fullName evidence="6">LLM class flavin-dependent oxidoreductase</fullName>
    </submittedName>
</protein>
<evidence type="ECO:0000313" key="7">
    <source>
        <dbReference type="Proteomes" id="UP001501414"/>
    </source>
</evidence>
<dbReference type="Gene3D" id="3.20.20.30">
    <property type="entry name" value="Luciferase-like domain"/>
    <property type="match status" value="1"/>
</dbReference>
<keyword evidence="3" id="KW-0560">Oxidoreductase</keyword>
<feature type="domain" description="Luciferase-like" evidence="5">
    <location>
        <begin position="31"/>
        <end position="348"/>
    </location>
</feature>
<proteinExistence type="predicted"/>